<dbReference type="AlphaFoldDB" id="A0A0D8JTP3"/>
<evidence type="ECO:0000313" key="3">
    <source>
        <dbReference type="Proteomes" id="UP000001261"/>
    </source>
</evidence>
<evidence type="ECO:0000313" key="2">
    <source>
        <dbReference type="EMBL" id="KJF60652.1"/>
    </source>
</evidence>
<protein>
    <submittedName>
        <fullName evidence="2">Uncharacterized protein</fullName>
    </submittedName>
</protein>
<dbReference type="KEGG" id="cim:CIMG_13099"/>
<dbReference type="VEuPathDB" id="FungiDB:CIMG_13099"/>
<keyword evidence="3" id="KW-1185">Reference proteome</keyword>
<name>A0A0D8JTP3_COCIM</name>
<reference evidence="3" key="1">
    <citation type="journal article" date="2009" name="Genome Res.">
        <title>Comparative genomic analyses of the human fungal pathogens Coccidioides and their relatives.</title>
        <authorList>
            <person name="Sharpton T.J."/>
            <person name="Stajich J.E."/>
            <person name="Rounsley S.D."/>
            <person name="Gardner M.J."/>
            <person name="Wortman J.R."/>
            <person name="Jordar V.S."/>
            <person name="Maiti R."/>
            <person name="Kodira C.D."/>
            <person name="Neafsey D.E."/>
            <person name="Zeng Q."/>
            <person name="Hung C.-Y."/>
            <person name="McMahan C."/>
            <person name="Muszewska A."/>
            <person name="Grynberg M."/>
            <person name="Mandel M.A."/>
            <person name="Kellner E.M."/>
            <person name="Barker B.M."/>
            <person name="Galgiani J.N."/>
            <person name="Orbach M.J."/>
            <person name="Kirkland T.N."/>
            <person name="Cole G.T."/>
            <person name="Henn M.R."/>
            <person name="Birren B.W."/>
            <person name="Taylor J.W."/>
        </authorList>
    </citation>
    <scope>NUCLEOTIDE SEQUENCE [LARGE SCALE GENOMIC DNA]</scope>
    <source>
        <strain evidence="3">RS</strain>
    </source>
</reference>
<feature type="region of interest" description="Disordered" evidence="1">
    <location>
        <begin position="170"/>
        <end position="190"/>
    </location>
</feature>
<proteinExistence type="predicted"/>
<dbReference type="GeneID" id="24164726"/>
<dbReference type="InParanoid" id="A0A0D8JTP3"/>
<evidence type="ECO:0000256" key="1">
    <source>
        <dbReference type="SAM" id="MobiDB-lite"/>
    </source>
</evidence>
<gene>
    <name evidence="2" type="ORF">CIMG_13099</name>
</gene>
<sequence length="190" mass="21963">MHVELGRPQVSRTPGRFRAPAIDILEPGEAGIQTAGTSAVWCSHGEERETYGGKEREIGKWEGFRLPIWEWRGGVFALKRRQTGQDPLHSGRGLFWLLWWWWWRCGCGDDWSAVFRKCLRMTCRRANTPYREEPPERQTDRQTGETTHGAPYIQYVHRRVGNWTKVGHWAIPQGAPRRPPDQSEQARGSG</sequence>
<dbReference type="Proteomes" id="UP000001261">
    <property type="component" value="Unassembled WGS sequence"/>
</dbReference>
<organism evidence="2 3">
    <name type="scientific">Coccidioides immitis (strain RS)</name>
    <name type="common">Valley fever fungus</name>
    <dbReference type="NCBI Taxonomy" id="246410"/>
    <lineage>
        <taxon>Eukaryota</taxon>
        <taxon>Fungi</taxon>
        <taxon>Dikarya</taxon>
        <taxon>Ascomycota</taxon>
        <taxon>Pezizomycotina</taxon>
        <taxon>Eurotiomycetes</taxon>
        <taxon>Eurotiomycetidae</taxon>
        <taxon>Onygenales</taxon>
        <taxon>Onygenaceae</taxon>
        <taxon>Coccidioides</taxon>
    </lineage>
</organism>
<accession>A0A0D8JTP3</accession>
<dbReference type="EMBL" id="GG704912">
    <property type="protein sequence ID" value="KJF60652.1"/>
    <property type="molecule type" value="Genomic_DNA"/>
</dbReference>
<dbReference type="RefSeq" id="XP_004445435.1">
    <property type="nucleotide sequence ID" value="XM_004445378.1"/>
</dbReference>
<reference evidence="3" key="2">
    <citation type="journal article" date="2010" name="Genome Res.">
        <title>Population genomic sequencing of Coccidioides fungi reveals recent hybridization and transposon control.</title>
        <authorList>
            <person name="Neafsey D.E."/>
            <person name="Barker B.M."/>
            <person name="Sharpton T.J."/>
            <person name="Stajich J.E."/>
            <person name="Park D.J."/>
            <person name="Whiston E."/>
            <person name="Hung C.-Y."/>
            <person name="McMahan C."/>
            <person name="White J."/>
            <person name="Sykes S."/>
            <person name="Heiman D."/>
            <person name="Young S."/>
            <person name="Zeng Q."/>
            <person name="Abouelleil A."/>
            <person name="Aftuck L."/>
            <person name="Bessette D."/>
            <person name="Brown A."/>
            <person name="FitzGerald M."/>
            <person name="Lui A."/>
            <person name="Macdonald J.P."/>
            <person name="Priest M."/>
            <person name="Orbach M.J."/>
            <person name="Galgiani J.N."/>
            <person name="Kirkland T.N."/>
            <person name="Cole G.T."/>
            <person name="Birren B.W."/>
            <person name="Henn M.R."/>
            <person name="Taylor J.W."/>
            <person name="Rounsley S.D."/>
        </authorList>
    </citation>
    <scope>GENOME REANNOTATION</scope>
    <source>
        <strain evidence="3">RS</strain>
    </source>
</reference>